<name>A0ACB6RBA8_9PLEO</name>
<reference evidence="1" key="1">
    <citation type="journal article" date="2020" name="Stud. Mycol.">
        <title>101 Dothideomycetes genomes: a test case for predicting lifestyles and emergence of pathogens.</title>
        <authorList>
            <person name="Haridas S."/>
            <person name="Albert R."/>
            <person name="Binder M."/>
            <person name="Bloem J."/>
            <person name="Labutti K."/>
            <person name="Salamov A."/>
            <person name="Andreopoulos B."/>
            <person name="Baker S."/>
            <person name="Barry K."/>
            <person name="Bills G."/>
            <person name="Bluhm B."/>
            <person name="Cannon C."/>
            <person name="Castanera R."/>
            <person name="Culley D."/>
            <person name="Daum C."/>
            <person name="Ezra D."/>
            <person name="Gonzalez J."/>
            <person name="Henrissat B."/>
            <person name="Kuo A."/>
            <person name="Liang C."/>
            <person name="Lipzen A."/>
            <person name="Lutzoni F."/>
            <person name="Magnuson J."/>
            <person name="Mondo S."/>
            <person name="Nolan M."/>
            <person name="Ohm R."/>
            <person name="Pangilinan J."/>
            <person name="Park H.-J."/>
            <person name="Ramirez L."/>
            <person name="Alfaro M."/>
            <person name="Sun H."/>
            <person name="Tritt A."/>
            <person name="Yoshinaga Y."/>
            <person name="Zwiers L.-H."/>
            <person name="Turgeon B."/>
            <person name="Goodwin S."/>
            <person name="Spatafora J."/>
            <person name="Crous P."/>
            <person name="Grigoriev I."/>
        </authorList>
    </citation>
    <scope>NUCLEOTIDE SEQUENCE</scope>
    <source>
        <strain evidence="1">ATCC 200398</strain>
    </source>
</reference>
<evidence type="ECO:0000313" key="2">
    <source>
        <dbReference type="Proteomes" id="UP000799755"/>
    </source>
</evidence>
<keyword evidence="2" id="KW-1185">Reference proteome</keyword>
<proteinExistence type="predicted"/>
<protein>
    <submittedName>
        <fullName evidence="1">Uncharacterized protein</fullName>
    </submittedName>
</protein>
<evidence type="ECO:0000313" key="1">
    <source>
        <dbReference type="EMBL" id="KAF2476529.1"/>
    </source>
</evidence>
<gene>
    <name evidence="1" type="ORF">BDR25DRAFT_339512</name>
</gene>
<comment type="caution">
    <text evidence="1">The sequence shown here is derived from an EMBL/GenBank/DDBJ whole genome shotgun (WGS) entry which is preliminary data.</text>
</comment>
<organism evidence="1 2">
    <name type="scientific">Lindgomyces ingoldianus</name>
    <dbReference type="NCBI Taxonomy" id="673940"/>
    <lineage>
        <taxon>Eukaryota</taxon>
        <taxon>Fungi</taxon>
        <taxon>Dikarya</taxon>
        <taxon>Ascomycota</taxon>
        <taxon>Pezizomycotina</taxon>
        <taxon>Dothideomycetes</taxon>
        <taxon>Pleosporomycetidae</taxon>
        <taxon>Pleosporales</taxon>
        <taxon>Lindgomycetaceae</taxon>
        <taxon>Lindgomyces</taxon>
    </lineage>
</organism>
<accession>A0ACB6RBA8</accession>
<dbReference type="EMBL" id="MU003494">
    <property type="protein sequence ID" value="KAF2476529.1"/>
    <property type="molecule type" value="Genomic_DNA"/>
</dbReference>
<sequence>MGEWKCGDSFFTKCSSCSVDRAAHDPASLNPLHPSITPIGLEGPATTETHDLTPSARKGSEYRITNNTTPSKPKPRPAVPVVDLLSPGHPQTNPVGNGSTGVVYPRDVKTGEAIMVALSEIGKASRFGDKTLGGTGKCRVFEVVLQQNEPTMCPACIRSPKRARLPAHARGCFGLS</sequence>
<dbReference type="Proteomes" id="UP000799755">
    <property type="component" value="Unassembled WGS sequence"/>
</dbReference>